<dbReference type="GO" id="GO:0016740">
    <property type="term" value="F:transferase activity"/>
    <property type="evidence" value="ECO:0007669"/>
    <property type="project" value="UniProtKB-KW"/>
</dbReference>
<dbReference type="EMBL" id="VFMM01000001">
    <property type="protein sequence ID" value="TQJ19191.1"/>
    <property type="molecule type" value="Genomic_DNA"/>
</dbReference>
<accession>A0A542EV13</accession>
<sequence length="258" mass="26969">MLAQFAVLHPDCPTDRASHLDVDGPEDTAARDCEDPGCGESASPVGYTFEEVNLGEDTDNADGTPRPSTVVPASAYVAPSAVLCGAVVLGEGSRVLHGAVLTAENGEVRLGENSVVMENALVRGRAAHPAVIGDAVLVGPHAHVNGATVEDEVFIATGAALFPGSVAGAGAELRINSVLHVNSRLTAGTVLPIGWIAAGDPAQLFSPDRHEELWQVQRELDFPGTVYGVPRGTSMRDIMARQSEYYGAHVTDREVDRG</sequence>
<feature type="compositionally biased region" description="Basic and acidic residues" evidence="1">
    <location>
        <begin position="17"/>
        <end position="34"/>
    </location>
</feature>
<protein>
    <submittedName>
        <fullName evidence="2">Carbonic anhydrase/acetyltransferase-like protein (Isoleucine patch superfamily)</fullName>
    </submittedName>
</protein>
<proteinExistence type="predicted"/>
<keyword evidence="2" id="KW-0808">Transferase</keyword>
<keyword evidence="3" id="KW-1185">Reference proteome</keyword>
<dbReference type="SUPFAM" id="SSF51161">
    <property type="entry name" value="Trimeric LpxA-like enzymes"/>
    <property type="match status" value="1"/>
</dbReference>
<gene>
    <name evidence="2" type="ORF">FB475_3350</name>
</gene>
<dbReference type="Gene3D" id="2.160.10.10">
    <property type="entry name" value="Hexapeptide repeat proteins"/>
    <property type="match status" value="1"/>
</dbReference>
<reference evidence="2 3" key="1">
    <citation type="submission" date="2019-06" db="EMBL/GenBank/DDBJ databases">
        <title>Sequencing the genomes of 1000 actinobacteria strains.</title>
        <authorList>
            <person name="Klenk H.-P."/>
        </authorList>
    </citation>
    <scope>NUCLEOTIDE SEQUENCE [LARGE SCALE GENOMIC DNA]</scope>
    <source>
        <strain evidence="2 3">DSM 17305</strain>
    </source>
</reference>
<dbReference type="AlphaFoldDB" id="A0A542EV13"/>
<comment type="caution">
    <text evidence="2">The sequence shown here is derived from an EMBL/GenBank/DDBJ whole genome shotgun (WGS) entry which is preliminary data.</text>
</comment>
<name>A0A542EV13_9ACTN</name>
<dbReference type="InterPro" id="IPR011004">
    <property type="entry name" value="Trimer_LpxA-like_sf"/>
</dbReference>
<dbReference type="PANTHER" id="PTHR13061:SF29">
    <property type="entry name" value="GAMMA CARBONIC ANHYDRASE-LIKE 1, MITOCHONDRIAL-RELATED"/>
    <property type="match status" value="1"/>
</dbReference>
<evidence type="ECO:0000313" key="2">
    <source>
        <dbReference type="EMBL" id="TQJ19191.1"/>
    </source>
</evidence>
<evidence type="ECO:0000313" key="3">
    <source>
        <dbReference type="Proteomes" id="UP000316298"/>
    </source>
</evidence>
<dbReference type="InterPro" id="IPR050484">
    <property type="entry name" value="Transf_Hexapept/Carb_Anhydrase"/>
</dbReference>
<dbReference type="Proteomes" id="UP000316298">
    <property type="component" value="Unassembled WGS sequence"/>
</dbReference>
<organism evidence="2 3">
    <name type="scientific">Kribbella jejuensis</name>
    <dbReference type="NCBI Taxonomy" id="236068"/>
    <lineage>
        <taxon>Bacteria</taxon>
        <taxon>Bacillati</taxon>
        <taxon>Actinomycetota</taxon>
        <taxon>Actinomycetes</taxon>
        <taxon>Propionibacteriales</taxon>
        <taxon>Kribbellaceae</taxon>
        <taxon>Kribbella</taxon>
    </lineage>
</organism>
<feature type="region of interest" description="Disordered" evidence="1">
    <location>
        <begin position="17"/>
        <end position="40"/>
    </location>
</feature>
<evidence type="ECO:0000256" key="1">
    <source>
        <dbReference type="SAM" id="MobiDB-lite"/>
    </source>
</evidence>
<dbReference type="PANTHER" id="PTHR13061">
    <property type="entry name" value="DYNACTIN SUBUNIT P25"/>
    <property type="match status" value="1"/>
</dbReference>